<gene>
    <name evidence="2" type="ORF">LSINAPIS_LOCUS11493</name>
</gene>
<dbReference type="EMBL" id="FZQP02005099">
    <property type="protein sequence ID" value="VVD00959.1"/>
    <property type="molecule type" value="Genomic_DNA"/>
</dbReference>
<accession>A0A5E4QSJ0</accession>
<organism evidence="2 3">
    <name type="scientific">Leptidea sinapis</name>
    <dbReference type="NCBI Taxonomy" id="189913"/>
    <lineage>
        <taxon>Eukaryota</taxon>
        <taxon>Metazoa</taxon>
        <taxon>Ecdysozoa</taxon>
        <taxon>Arthropoda</taxon>
        <taxon>Hexapoda</taxon>
        <taxon>Insecta</taxon>
        <taxon>Pterygota</taxon>
        <taxon>Neoptera</taxon>
        <taxon>Endopterygota</taxon>
        <taxon>Lepidoptera</taxon>
        <taxon>Glossata</taxon>
        <taxon>Ditrysia</taxon>
        <taxon>Papilionoidea</taxon>
        <taxon>Pieridae</taxon>
        <taxon>Dismorphiinae</taxon>
        <taxon>Leptidea</taxon>
    </lineage>
</organism>
<dbReference type="AlphaFoldDB" id="A0A5E4QSJ0"/>
<keyword evidence="3" id="KW-1185">Reference proteome</keyword>
<reference evidence="2 3" key="1">
    <citation type="submission" date="2017-07" db="EMBL/GenBank/DDBJ databases">
        <authorList>
            <person name="Talla V."/>
            <person name="Backstrom N."/>
        </authorList>
    </citation>
    <scope>NUCLEOTIDE SEQUENCE [LARGE SCALE GENOMIC DNA]</scope>
</reference>
<feature type="region of interest" description="Disordered" evidence="1">
    <location>
        <begin position="48"/>
        <end position="72"/>
    </location>
</feature>
<sequence length="91" mass="10582">MQAFRDYEIDKYLLGIPKAKRLSLLHFRRKLADTLNFVQQNECTERALQNRNSPITTVTPRRPGDVHPSTEAHFPIRHVPAMMIGLEHIAY</sequence>
<dbReference type="Proteomes" id="UP000324832">
    <property type="component" value="Unassembled WGS sequence"/>
</dbReference>
<proteinExistence type="predicted"/>
<evidence type="ECO:0000256" key="1">
    <source>
        <dbReference type="SAM" id="MobiDB-lite"/>
    </source>
</evidence>
<protein>
    <submittedName>
        <fullName evidence="2">Uncharacterized protein</fullName>
    </submittedName>
</protein>
<name>A0A5E4QSJ0_9NEOP</name>
<evidence type="ECO:0000313" key="2">
    <source>
        <dbReference type="EMBL" id="VVD00959.1"/>
    </source>
</evidence>
<evidence type="ECO:0000313" key="3">
    <source>
        <dbReference type="Proteomes" id="UP000324832"/>
    </source>
</evidence>
<feature type="compositionally biased region" description="Polar residues" evidence="1">
    <location>
        <begin position="48"/>
        <end position="59"/>
    </location>
</feature>